<evidence type="ECO:0000313" key="8">
    <source>
        <dbReference type="Proteomes" id="UP001151699"/>
    </source>
</evidence>
<dbReference type="SUPFAM" id="SSF57850">
    <property type="entry name" value="RING/U-box"/>
    <property type="match status" value="1"/>
</dbReference>
<sequence>MEVLLDEVESLEAILMDDVKIVRSTDGVPELIETTVLPNVGEEVDRQYVCITLQVIPCERYPDVKPKWNLRNPRGLDDLSLNNIRKAIEDKLNESIGQPVVFDLIEVIREHLTNSNLPSGQCVICLYGFQDGDEFTKTICYHYLHSYCLARHLIASNKNYEEELEKLPVWQRKTAKPFQPCCPVCREVIDNDVGPLSQCQPPNELMNAPIFEVTAELKGLQTKMSNLFMRQKSRGGIIDLDAEDNNVISIDSEDEATKNRESSTFENTATMSAGSNRQCNGTTARVVKNHPPQQRKPDPPAYKSDDTPKSSHYGHTGRRQ</sequence>
<evidence type="ECO:0000256" key="3">
    <source>
        <dbReference type="PROSITE-ProRule" id="PRU00175"/>
    </source>
</evidence>
<feature type="compositionally biased region" description="Basic and acidic residues" evidence="4">
    <location>
        <begin position="295"/>
        <end position="309"/>
    </location>
</feature>
<dbReference type="GO" id="GO:0061630">
    <property type="term" value="F:ubiquitin protein ligase activity"/>
    <property type="evidence" value="ECO:0007669"/>
    <property type="project" value="InterPro"/>
</dbReference>
<dbReference type="FunFam" id="3.30.40.10:FF:000215">
    <property type="entry name" value="E3 ubiquitin-protein ligase RNF25"/>
    <property type="match status" value="1"/>
</dbReference>
<dbReference type="GO" id="GO:0005634">
    <property type="term" value="C:nucleus"/>
    <property type="evidence" value="ECO:0007669"/>
    <property type="project" value="TreeGrafter"/>
</dbReference>
<dbReference type="CDD" id="cd16470">
    <property type="entry name" value="RING-H2_RNF25"/>
    <property type="match status" value="1"/>
</dbReference>
<organism evidence="7 8">
    <name type="scientific">Pseudolycoriella hygida</name>
    <dbReference type="NCBI Taxonomy" id="35572"/>
    <lineage>
        <taxon>Eukaryota</taxon>
        <taxon>Metazoa</taxon>
        <taxon>Ecdysozoa</taxon>
        <taxon>Arthropoda</taxon>
        <taxon>Hexapoda</taxon>
        <taxon>Insecta</taxon>
        <taxon>Pterygota</taxon>
        <taxon>Neoptera</taxon>
        <taxon>Endopterygota</taxon>
        <taxon>Diptera</taxon>
        <taxon>Nematocera</taxon>
        <taxon>Sciaroidea</taxon>
        <taxon>Sciaridae</taxon>
        <taxon>Pseudolycoriella</taxon>
    </lineage>
</organism>
<comment type="caution">
    <text evidence="7">The sequence shown here is derived from an EMBL/GenBank/DDBJ whole genome shotgun (WGS) entry which is preliminary data.</text>
</comment>
<dbReference type="GO" id="GO:0008270">
    <property type="term" value="F:zinc ion binding"/>
    <property type="evidence" value="ECO:0007669"/>
    <property type="project" value="UniProtKB-KW"/>
</dbReference>
<feature type="region of interest" description="Disordered" evidence="4">
    <location>
        <begin position="269"/>
        <end position="320"/>
    </location>
</feature>
<dbReference type="PANTHER" id="PTHR13198">
    <property type="entry name" value="RING FINGER PROTEIN 25"/>
    <property type="match status" value="1"/>
</dbReference>
<name>A0A9Q0N9W7_9DIPT</name>
<keyword evidence="1 3" id="KW-0479">Metal-binding</keyword>
<dbReference type="GO" id="GO:0016567">
    <property type="term" value="P:protein ubiquitination"/>
    <property type="evidence" value="ECO:0007669"/>
    <property type="project" value="TreeGrafter"/>
</dbReference>
<dbReference type="Proteomes" id="UP001151699">
    <property type="component" value="Chromosome A"/>
</dbReference>
<dbReference type="CDD" id="cd23818">
    <property type="entry name" value="RWD_RNF25"/>
    <property type="match status" value="1"/>
</dbReference>
<dbReference type="GO" id="GO:0051246">
    <property type="term" value="P:regulation of protein metabolic process"/>
    <property type="evidence" value="ECO:0007669"/>
    <property type="project" value="UniProtKB-ARBA"/>
</dbReference>
<dbReference type="EMBL" id="WJQU01000001">
    <property type="protein sequence ID" value="KAJ6645616.1"/>
    <property type="molecule type" value="Genomic_DNA"/>
</dbReference>
<dbReference type="SUPFAM" id="SSF54495">
    <property type="entry name" value="UBC-like"/>
    <property type="match status" value="1"/>
</dbReference>
<evidence type="ECO:0000259" key="5">
    <source>
        <dbReference type="PROSITE" id="PS50089"/>
    </source>
</evidence>
<dbReference type="InterPro" id="IPR006575">
    <property type="entry name" value="RWD_dom"/>
</dbReference>
<keyword evidence="1 3" id="KW-0863">Zinc-finger</keyword>
<dbReference type="GO" id="GO:0009893">
    <property type="term" value="P:positive regulation of metabolic process"/>
    <property type="evidence" value="ECO:0007669"/>
    <property type="project" value="UniProtKB-ARBA"/>
</dbReference>
<evidence type="ECO:0000256" key="4">
    <source>
        <dbReference type="SAM" id="MobiDB-lite"/>
    </source>
</evidence>
<dbReference type="InterPro" id="IPR016135">
    <property type="entry name" value="UBQ-conjugating_enzyme/RWD"/>
</dbReference>
<dbReference type="InterPro" id="IPR001841">
    <property type="entry name" value="Znf_RING"/>
</dbReference>
<dbReference type="FunFam" id="3.10.110.10:FF:000050">
    <property type="entry name" value="eIF-2-alpha kinase GCN2"/>
    <property type="match status" value="1"/>
</dbReference>
<feature type="non-terminal residue" evidence="7">
    <location>
        <position position="320"/>
    </location>
</feature>
<dbReference type="Gene3D" id="3.10.110.10">
    <property type="entry name" value="Ubiquitin Conjugating Enzyme"/>
    <property type="match status" value="1"/>
</dbReference>
<dbReference type="AlphaFoldDB" id="A0A9Q0N9W7"/>
<evidence type="ECO:0000313" key="7">
    <source>
        <dbReference type="EMBL" id="KAJ6645616.1"/>
    </source>
</evidence>
<evidence type="ECO:0000256" key="2">
    <source>
        <dbReference type="ARBA" id="ARBA00022833"/>
    </source>
</evidence>
<feature type="domain" description="RING-type" evidence="5">
    <location>
        <begin position="122"/>
        <end position="186"/>
    </location>
</feature>
<proteinExistence type="predicted"/>
<dbReference type="OrthoDB" id="432311at2759"/>
<dbReference type="GO" id="GO:0010468">
    <property type="term" value="P:regulation of gene expression"/>
    <property type="evidence" value="ECO:0007669"/>
    <property type="project" value="UniProtKB-ARBA"/>
</dbReference>
<dbReference type="Gene3D" id="3.30.40.10">
    <property type="entry name" value="Zinc/RING finger domain, C3HC4 (zinc finger)"/>
    <property type="match status" value="1"/>
</dbReference>
<feature type="domain" description="RWD" evidence="6">
    <location>
        <begin position="6"/>
        <end position="115"/>
    </location>
</feature>
<dbReference type="PROSITE" id="PS50908">
    <property type="entry name" value="RWD"/>
    <property type="match status" value="1"/>
</dbReference>
<evidence type="ECO:0000256" key="1">
    <source>
        <dbReference type="ARBA" id="ARBA00022771"/>
    </source>
</evidence>
<protein>
    <submittedName>
        <fullName evidence="7">E3 ubiquitin-protein ligase RNF25</fullName>
    </submittedName>
</protein>
<feature type="compositionally biased region" description="Polar residues" evidence="4">
    <location>
        <begin position="269"/>
        <end position="283"/>
    </location>
</feature>
<keyword evidence="8" id="KW-1185">Reference proteome</keyword>
<dbReference type="PANTHER" id="PTHR13198:SF4">
    <property type="entry name" value="E3 UBIQUITIN-PROTEIN LIGASE RNF25"/>
    <property type="match status" value="1"/>
</dbReference>
<dbReference type="GO" id="GO:0033554">
    <property type="term" value="P:cellular response to stress"/>
    <property type="evidence" value="ECO:0007669"/>
    <property type="project" value="UniProtKB-ARBA"/>
</dbReference>
<evidence type="ECO:0000259" key="6">
    <source>
        <dbReference type="PROSITE" id="PS50908"/>
    </source>
</evidence>
<keyword evidence="2" id="KW-0862">Zinc</keyword>
<dbReference type="SMART" id="SM00591">
    <property type="entry name" value="RWD"/>
    <property type="match status" value="1"/>
</dbReference>
<dbReference type="InterPro" id="IPR039133">
    <property type="entry name" value="RNF25"/>
</dbReference>
<gene>
    <name evidence="7" type="primary">Rnf25</name>
    <name evidence="7" type="ORF">Bhyg_00823</name>
</gene>
<dbReference type="PROSITE" id="PS50089">
    <property type="entry name" value="ZF_RING_2"/>
    <property type="match status" value="1"/>
</dbReference>
<reference evidence="7" key="1">
    <citation type="submission" date="2022-07" db="EMBL/GenBank/DDBJ databases">
        <authorList>
            <person name="Trinca V."/>
            <person name="Uliana J.V.C."/>
            <person name="Torres T.T."/>
            <person name="Ward R.J."/>
            <person name="Monesi N."/>
        </authorList>
    </citation>
    <scope>NUCLEOTIDE SEQUENCE</scope>
    <source>
        <strain evidence="7">HSMRA1968</strain>
        <tissue evidence="7">Whole embryos</tissue>
    </source>
</reference>
<dbReference type="InterPro" id="IPR013083">
    <property type="entry name" value="Znf_RING/FYVE/PHD"/>
</dbReference>
<dbReference type="Pfam" id="PF05773">
    <property type="entry name" value="RWD"/>
    <property type="match status" value="1"/>
</dbReference>
<accession>A0A9Q0N9W7</accession>